<evidence type="ECO:0000256" key="1">
    <source>
        <dbReference type="ARBA" id="ARBA00009156"/>
    </source>
</evidence>
<evidence type="ECO:0000256" key="2">
    <source>
        <dbReference type="ARBA" id="ARBA00022679"/>
    </source>
</evidence>
<dbReference type="InterPro" id="IPR018485">
    <property type="entry name" value="FGGY_C"/>
</dbReference>
<keyword evidence="3 4" id="KW-0418">Kinase</keyword>
<evidence type="ECO:0000259" key="6">
    <source>
        <dbReference type="Pfam" id="PF02782"/>
    </source>
</evidence>
<evidence type="ECO:0000313" key="7">
    <source>
        <dbReference type="EMBL" id="RIH87243.1"/>
    </source>
</evidence>
<sequence>MGELLLGIDVGTYSSKGVLAAPDGTVLKSQVVEHGLEIPHPGWAEQDAEGVWWADVVTLCRALLDGKPHTAADVAAVCLSAIGPCMLPLDQKGRPLRRGILYGVDTRATEEIEFLERSIGPEELFRLSGMALSSQAVGPKILWVRRHEPEVWRQTARITTASSYLTYRLTGEHVMDRHTASHYIPLFDLKSLEWTDRYAEEVADPSLLPRLGWSDELAGEVSPQGARETGLKAGTPVAVGAVDALAEAVSVGVAHPGDLMVMYGSTTFFILVQEQPTPDPRMWTVAGARRGQYNLAAGMATSGSLTRWFRDELARDLPEAEAYERLYRAAEQVPPGARGLLVLPYFSGERTPINDPRARGLIAGLNLSHSRDELFRAALEGVGYGIRHNLETFGEVGAAVKRVVAVGGGTKGRTWLQIVCDISGQEQLLPEVTIGASYGDAFLAGVAGGLLRWDDLGQWVRLRERVAPNPAHKARYDEMYRLYLQLYSSTRDLVHALAGIGQEAG</sequence>
<dbReference type="InterPro" id="IPR050406">
    <property type="entry name" value="FGGY_Carb_Kinase"/>
</dbReference>
<dbReference type="InterPro" id="IPR018484">
    <property type="entry name" value="FGGY_N"/>
</dbReference>
<comment type="caution">
    <text evidence="7">The sequence shown here is derived from an EMBL/GenBank/DDBJ whole genome shotgun (WGS) entry which is preliminary data.</text>
</comment>
<protein>
    <submittedName>
        <fullName evidence="7">Xylulose kinase</fullName>
        <ecNumber evidence="7">2.7.1.17</ecNumber>
    </submittedName>
</protein>
<dbReference type="GO" id="GO:0004856">
    <property type="term" value="F:D-xylulokinase activity"/>
    <property type="evidence" value="ECO:0007669"/>
    <property type="project" value="UniProtKB-EC"/>
</dbReference>
<feature type="domain" description="Carbohydrate kinase FGGY N-terminal" evidence="5">
    <location>
        <begin position="5"/>
        <end position="248"/>
    </location>
</feature>
<dbReference type="InterPro" id="IPR018483">
    <property type="entry name" value="Carb_kinase_FGGY_CS"/>
</dbReference>
<dbReference type="AlphaFoldDB" id="A0A399EUG2"/>
<dbReference type="InterPro" id="IPR000577">
    <property type="entry name" value="Carb_kinase_FGGY"/>
</dbReference>
<dbReference type="EMBL" id="QWLA01000021">
    <property type="protein sequence ID" value="RIH87243.1"/>
    <property type="molecule type" value="Genomic_DNA"/>
</dbReference>
<dbReference type="Proteomes" id="UP000265341">
    <property type="component" value="Unassembled WGS sequence"/>
</dbReference>
<dbReference type="PROSITE" id="PS00445">
    <property type="entry name" value="FGGY_KINASES_2"/>
    <property type="match status" value="1"/>
</dbReference>
<reference evidence="7 8" key="1">
    <citation type="submission" date="2018-08" db="EMBL/GenBank/DDBJ databases">
        <title>Meiothermus roseus NBRC 110900 genome sequencing project.</title>
        <authorList>
            <person name="Da Costa M.S."/>
            <person name="Albuquerque L."/>
            <person name="Raposo P."/>
            <person name="Froufe H.J.C."/>
            <person name="Barroso C.S."/>
            <person name="Egas C."/>
        </authorList>
    </citation>
    <scope>NUCLEOTIDE SEQUENCE [LARGE SCALE GENOMIC DNA]</scope>
    <source>
        <strain evidence="7 8">NBRC 110900</strain>
    </source>
</reference>
<dbReference type="PANTHER" id="PTHR43095">
    <property type="entry name" value="SUGAR KINASE"/>
    <property type="match status" value="1"/>
</dbReference>
<dbReference type="PIRSF" id="PIRSF000538">
    <property type="entry name" value="GlpK"/>
    <property type="match status" value="1"/>
</dbReference>
<evidence type="ECO:0000256" key="4">
    <source>
        <dbReference type="RuleBase" id="RU003733"/>
    </source>
</evidence>
<dbReference type="EC" id="2.7.1.17" evidence="7"/>
<keyword evidence="2 4" id="KW-0808">Transferase</keyword>
<dbReference type="Pfam" id="PF00370">
    <property type="entry name" value="FGGY_N"/>
    <property type="match status" value="1"/>
</dbReference>
<dbReference type="CDD" id="cd07804">
    <property type="entry name" value="ASKHA_NBD_FGGY_RrXK-like"/>
    <property type="match status" value="1"/>
</dbReference>
<evidence type="ECO:0000259" key="5">
    <source>
        <dbReference type="Pfam" id="PF00370"/>
    </source>
</evidence>
<dbReference type="RefSeq" id="WP_119276812.1">
    <property type="nucleotide sequence ID" value="NZ_QWLA01000021.1"/>
</dbReference>
<dbReference type="SUPFAM" id="SSF53067">
    <property type="entry name" value="Actin-like ATPase domain"/>
    <property type="match status" value="2"/>
</dbReference>
<name>A0A399EUG2_9DEIN</name>
<dbReference type="InterPro" id="IPR043129">
    <property type="entry name" value="ATPase_NBD"/>
</dbReference>
<comment type="similarity">
    <text evidence="1 4">Belongs to the FGGY kinase family.</text>
</comment>
<dbReference type="PANTHER" id="PTHR43095:SF5">
    <property type="entry name" value="XYLULOSE KINASE"/>
    <property type="match status" value="1"/>
</dbReference>
<proteinExistence type="inferred from homology"/>
<dbReference type="OrthoDB" id="9805576at2"/>
<organism evidence="7 8">
    <name type="scientific">Calidithermus roseus</name>
    <dbReference type="NCBI Taxonomy" id="1644118"/>
    <lineage>
        <taxon>Bacteria</taxon>
        <taxon>Thermotogati</taxon>
        <taxon>Deinococcota</taxon>
        <taxon>Deinococci</taxon>
        <taxon>Thermales</taxon>
        <taxon>Thermaceae</taxon>
        <taxon>Calidithermus</taxon>
    </lineage>
</organism>
<evidence type="ECO:0000256" key="3">
    <source>
        <dbReference type="ARBA" id="ARBA00022777"/>
    </source>
</evidence>
<dbReference type="Pfam" id="PF02782">
    <property type="entry name" value="FGGY_C"/>
    <property type="match status" value="1"/>
</dbReference>
<accession>A0A399EUG2</accession>
<keyword evidence="8" id="KW-1185">Reference proteome</keyword>
<feature type="domain" description="Carbohydrate kinase FGGY C-terminal" evidence="6">
    <location>
        <begin position="260"/>
        <end position="447"/>
    </location>
</feature>
<evidence type="ECO:0000313" key="8">
    <source>
        <dbReference type="Proteomes" id="UP000265341"/>
    </source>
</evidence>
<dbReference type="Gene3D" id="3.30.420.40">
    <property type="match status" value="2"/>
</dbReference>
<gene>
    <name evidence="7" type="primary">xylB_1</name>
    <name evidence="7" type="ORF">Mrose_01382</name>
</gene>